<keyword evidence="2" id="KW-0255">Endonuclease</keyword>
<sequence>MPRQAEEVLQYEDFLGGTVSSLKDFLSLRGLKQTGRKPELVARAFGAYELKAPVKFSQEQIHKQIKEEYSRRLTSNGIKTDPNTIPHDAWIDDMKQWPEVDDGKLFSYILRTKAVDVKYIGKYKDQKAYSCWMSGFVDTILFTKCPIDSKHVFLKGFVSPSQKIRDDPHKVWVCLEGTKNDCKIMTSWCTCTAGTAEVYNHVIALMYKVNFAYKKTYISPACTSVPQRWNKGTKKDVEPNQIKNLVFRKDKKTQEDSARDDTNNLNLKNQFDARKPQDRQLTYESFRVKTKGINKLEESDPSACVLYSIEHKKDDGLPELLPQKALSFMSSEEMKGKPLEYTAQLFLKECQMTADQVKRVEIETRGQSTNDLWHQQRIGRVTASNFHTYHTKAQSILNRKGQNVK</sequence>
<evidence type="ECO:0000313" key="7">
    <source>
        <dbReference type="Proteomes" id="UP001159405"/>
    </source>
</evidence>
<comment type="caution">
    <text evidence="6">The sequence shown here is derived from an EMBL/GenBank/DDBJ whole genome shotgun (WGS) entry which is preliminary data.</text>
</comment>
<dbReference type="InterPro" id="IPR034720">
    <property type="entry name" value="Viral_alk_exo"/>
</dbReference>
<dbReference type="Proteomes" id="UP001159405">
    <property type="component" value="Unassembled WGS sequence"/>
</dbReference>
<dbReference type="Gene3D" id="1.10.720.30">
    <property type="entry name" value="SAP domain"/>
    <property type="match status" value="1"/>
</dbReference>
<dbReference type="Gene3D" id="3.90.320.10">
    <property type="match status" value="1"/>
</dbReference>
<dbReference type="InterPro" id="IPR003034">
    <property type="entry name" value="SAP_dom"/>
</dbReference>
<gene>
    <name evidence="6" type="ORF">PLOB_00003662</name>
</gene>
<dbReference type="Pfam" id="PF01771">
    <property type="entry name" value="Viral_alk_exo"/>
    <property type="match status" value="1"/>
</dbReference>
<dbReference type="SUPFAM" id="SSF52980">
    <property type="entry name" value="Restriction endonuclease-like"/>
    <property type="match status" value="1"/>
</dbReference>
<dbReference type="InterPro" id="IPR036361">
    <property type="entry name" value="SAP_dom_sf"/>
</dbReference>
<dbReference type="EMBL" id="CALNXK010000113">
    <property type="protein sequence ID" value="CAH3159408.1"/>
    <property type="molecule type" value="Genomic_DNA"/>
</dbReference>
<reference evidence="6 7" key="1">
    <citation type="submission" date="2022-05" db="EMBL/GenBank/DDBJ databases">
        <authorList>
            <consortium name="Genoscope - CEA"/>
            <person name="William W."/>
        </authorList>
    </citation>
    <scope>NUCLEOTIDE SEQUENCE [LARGE SCALE GENOMIC DNA]</scope>
</reference>
<keyword evidence="4" id="KW-0269">Exonuclease</keyword>
<dbReference type="PANTHER" id="PTHR47526:SF3">
    <property type="entry name" value="PHD-TYPE DOMAIN-CONTAINING PROTEIN"/>
    <property type="match status" value="1"/>
</dbReference>
<feature type="domain" description="SAP" evidence="5">
    <location>
        <begin position="14"/>
        <end position="48"/>
    </location>
</feature>
<evidence type="ECO:0000256" key="4">
    <source>
        <dbReference type="ARBA" id="ARBA00022839"/>
    </source>
</evidence>
<protein>
    <recommendedName>
        <fullName evidence="5">SAP domain-containing protein</fullName>
    </recommendedName>
</protein>
<evidence type="ECO:0000259" key="5">
    <source>
        <dbReference type="PROSITE" id="PS50800"/>
    </source>
</evidence>
<keyword evidence="1" id="KW-0540">Nuclease</keyword>
<dbReference type="PANTHER" id="PTHR47526">
    <property type="entry name" value="ATP-DEPENDENT DNA HELICASE"/>
    <property type="match status" value="1"/>
</dbReference>
<keyword evidence="3" id="KW-0378">Hydrolase</keyword>
<evidence type="ECO:0000256" key="1">
    <source>
        <dbReference type="ARBA" id="ARBA00022722"/>
    </source>
</evidence>
<name>A0ABN8Q9P4_9CNID</name>
<organism evidence="6 7">
    <name type="scientific">Porites lobata</name>
    <dbReference type="NCBI Taxonomy" id="104759"/>
    <lineage>
        <taxon>Eukaryota</taxon>
        <taxon>Metazoa</taxon>
        <taxon>Cnidaria</taxon>
        <taxon>Anthozoa</taxon>
        <taxon>Hexacorallia</taxon>
        <taxon>Scleractinia</taxon>
        <taxon>Fungiina</taxon>
        <taxon>Poritidae</taxon>
        <taxon>Porites</taxon>
    </lineage>
</organism>
<keyword evidence="7" id="KW-1185">Reference proteome</keyword>
<proteinExistence type="predicted"/>
<accession>A0ABN8Q9P4</accession>
<evidence type="ECO:0000256" key="3">
    <source>
        <dbReference type="ARBA" id="ARBA00022801"/>
    </source>
</evidence>
<evidence type="ECO:0000256" key="2">
    <source>
        <dbReference type="ARBA" id="ARBA00022759"/>
    </source>
</evidence>
<dbReference type="InterPro" id="IPR011604">
    <property type="entry name" value="PDDEXK-like_dom_sf"/>
</dbReference>
<dbReference type="SUPFAM" id="SSF68906">
    <property type="entry name" value="SAP domain"/>
    <property type="match status" value="1"/>
</dbReference>
<dbReference type="PROSITE" id="PS50800">
    <property type="entry name" value="SAP"/>
    <property type="match status" value="1"/>
</dbReference>
<evidence type="ECO:0000313" key="6">
    <source>
        <dbReference type="EMBL" id="CAH3159408.1"/>
    </source>
</evidence>
<dbReference type="Pfam" id="PF02037">
    <property type="entry name" value="SAP"/>
    <property type="match status" value="1"/>
</dbReference>
<dbReference type="InterPro" id="IPR011335">
    <property type="entry name" value="Restrct_endonuc-II-like"/>
</dbReference>